<dbReference type="PROSITE" id="PS01315">
    <property type="entry name" value="CDS"/>
    <property type="match status" value="1"/>
</dbReference>
<dbReference type="PANTHER" id="PTHR46382">
    <property type="entry name" value="PHOSPHATIDATE CYTIDYLYLTRANSFERASE"/>
    <property type="match status" value="1"/>
</dbReference>
<keyword evidence="8" id="KW-1003">Cell membrane</keyword>
<protein>
    <recommendedName>
        <fullName evidence="7 18">Phosphatidate cytidylyltransferase</fullName>
        <ecNumber evidence="6 18">2.7.7.41</ecNumber>
    </recommendedName>
</protein>
<keyword evidence="17" id="KW-1208">Phospholipid metabolism</keyword>
<feature type="transmembrane region" description="Helical" evidence="19">
    <location>
        <begin position="84"/>
        <end position="101"/>
    </location>
</feature>
<comment type="pathway">
    <text evidence="4">Lipid metabolism.</text>
</comment>
<dbReference type="GO" id="GO:0016779">
    <property type="term" value="F:nucleotidyltransferase activity"/>
    <property type="evidence" value="ECO:0007669"/>
    <property type="project" value="UniProtKB-KW"/>
</dbReference>
<evidence type="ECO:0000256" key="13">
    <source>
        <dbReference type="ARBA" id="ARBA00022989"/>
    </source>
</evidence>
<feature type="transmembrane region" description="Helical" evidence="19">
    <location>
        <begin position="143"/>
        <end position="166"/>
    </location>
</feature>
<evidence type="ECO:0000256" key="16">
    <source>
        <dbReference type="ARBA" id="ARBA00023209"/>
    </source>
</evidence>
<evidence type="ECO:0000313" key="21">
    <source>
        <dbReference type="Proteomes" id="UP001165444"/>
    </source>
</evidence>
<evidence type="ECO:0000256" key="8">
    <source>
        <dbReference type="ARBA" id="ARBA00022475"/>
    </source>
</evidence>
<keyword evidence="11 18" id="KW-0812">Transmembrane</keyword>
<feature type="transmembrane region" description="Helical" evidence="19">
    <location>
        <begin position="187"/>
        <end position="206"/>
    </location>
</feature>
<evidence type="ECO:0000256" key="11">
    <source>
        <dbReference type="ARBA" id="ARBA00022692"/>
    </source>
</evidence>
<keyword evidence="9" id="KW-0444">Lipid biosynthesis</keyword>
<dbReference type="PANTHER" id="PTHR46382:SF1">
    <property type="entry name" value="PHOSPHATIDATE CYTIDYLYLTRANSFERASE"/>
    <property type="match status" value="1"/>
</dbReference>
<evidence type="ECO:0000256" key="18">
    <source>
        <dbReference type="RuleBase" id="RU003938"/>
    </source>
</evidence>
<evidence type="ECO:0000256" key="14">
    <source>
        <dbReference type="ARBA" id="ARBA00023098"/>
    </source>
</evidence>
<dbReference type="Proteomes" id="UP001165444">
    <property type="component" value="Unassembled WGS sequence"/>
</dbReference>
<comment type="caution">
    <text evidence="20">The sequence shown here is derived from an EMBL/GenBank/DDBJ whole genome shotgun (WGS) entry which is preliminary data.</text>
</comment>
<evidence type="ECO:0000256" key="19">
    <source>
        <dbReference type="SAM" id="Phobius"/>
    </source>
</evidence>
<evidence type="ECO:0000256" key="5">
    <source>
        <dbReference type="ARBA" id="ARBA00010185"/>
    </source>
</evidence>
<evidence type="ECO:0000256" key="7">
    <source>
        <dbReference type="ARBA" id="ARBA00019373"/>
    </source>
</evidence>
<dbReference type="EMBL" id="JAKZMM010000029">
    <property type="protein sequence ID" value="MCJ2381271.1"/>
    <property type="molecule type" value="Genomic_DNA"/>
</dbReference>
<evidence type="ECO:0000313" key="20">
    <source>
        <dbReference type="EMBL" id="MCJ2381271.1"/>
    </source>
</evidence>
<evidence type="ECO:0000256" key="3">
    <source>
        <dbReference type="ARBA" id="ARBA00005119"/>
    </source>
</evidence>
<keyword evidence="12 18" id="KW-0548">Nucleotidyltransferase</keyword>
<name>A0ABT0C3X7_9BACT</name>
<evidence type="ECO:0000256" key="4">
    <source>
        <dbReference type="ARBA" id="ARBA00005189"/>
    </source>
</evidence>
<dbReference type="Pfam" id="PF01148">
    <property type="entry name" value="CTP_transf_1"/>
    <property type="match status" value="1"/>
</dbReference>
<evidence type="ECO:0000256" key="6">
    <source>
        <dbReference type="ARBA" id="ARBA00012487"/>
    </source>
</evidence>
<keyword evidence="14" id="KW-0443">Lipid metabolism</keyword>
<comment type="catalytic activity">
    <reaction evidence="1 18">
        <text>a 1,2-diacyl-sn-glycero-3-phosphate + CTP + H(+) = a CDP-1,2-diacyl-sn-glycerol + diphosphate</text>
        <dbReference type="Rhea" id="RHEA:16229"/>
        <dbReference type="ChEBI" id="CHEBI:15378"/>
        <dbReference type="ChEBI" id="CHEBI:33019"/>
        <dbReference type="ChEBI" id="CHEBI:37563"/>
        <dbReference type="ChEBI" id="CHEBI:58332"/>
        <dbReference type="ChEBI" id="CHEBI:58608"/>
        <dbReference type="EC" id="2.7.7.41"/>
    </reaction>
</comment>
<comment type="similarity">
    <text evidence="5 18">Belongs to the CDS family.</text>
</comment>
<feature type="transmembrane region" description="Helical" evidence="19">
    <location>
        <begin position="113"/>
        <end position="131"/>
    </location>
</feature>
<keyword evidence="13 19" id="KW-1133">Transmembrane helix</keyword>
<feature type="transmembrane region" description="Helical" evidence="19">
    <location>
        <begin position="212"/>
        <end position="230"/>
    </location>
</feature>
<gene>
    <name evidence="20" type="ORF">MUN53_11730</name>
</gene>
<comment type="pathway">
    <text evidence="3 18">Phospholipid metabolism; CDP-diacylglycerol biosynthesis; CDP-diacylglycerol from sn-glycerol 3-phosphate: step 3/3.</text>
</comment>
<comment type="subcellular location">
    <subcellularLocation>
        <location evidence="2">Cell membrane</location>
        <topology evidence="2">Multi-pass membrane protein</topology>
    </subcellularLocation>
</comment>
<evidence type="ECO:0000256" key="2">
    <source>
        <dbReference type="ARBA" id="ARBA00004651"/>
    </source>
</evidence>
<evidence type="ECO:0000256" key="15">
    <source>
        <dbReference type="ARBA" id="ARBA00023136"/>
    </source>
</evidence>
<sequence>MNNFIKRTLTGIIFVGILLGAILYNAYSFAILFCIITGFALWEFYGLLKHYENATLRRLISTAGGMYLFFACFMKVQGFAGEEIFFPYLLFIMYTLISELYTKAPNPINNWAFTFLAQIYCAGSFSLLNFISIQQDPATTSKIYVPLYILAIFIFVWLNDTGAFLVGSQIGKRRLFERISPKKSWEGFWGGLIVVLLASQGFAWYAPEISRIQWLGLAAVVVLFATWGDLTESLLKRTLGVKDSGNLLPGHGGILDRFDSVLMATPAAYIYIELFIRN</sequence>
<evidence type="ECO:0000256" key="17">
    <source>
        <dbReference type="ARBA" id="ARBA00023264"/>
    </source>
</evidence>
<dbReference type="EC" id="2.7.7.41" evidence="6 18"/>
<keyword evidence="15 19" id="KW-0472">Membrane</keyword>
<organism evidence="20 21">
    <name type="scientific">Parabacteroides faecalis</name>
    <dbReference type="NCBI Taxonomy" id="2924040"/>
    <lineage>
        <taxon>Bacteria</taxon>
        <taxon>Pseudomonadati</taxon>
        <taxon>Bacteroidota</taxon>
        <taxon>Bacteroidia</taxon>
        <taxon>Bacteroidales</taxon>
        <taxon>Tannerellaceae</taxon>
        <taxon>Parabacteroides</taxon>
    </lineage>
</organism>
<keyword evidence="16" id="KW-0594">Phospholipid biosynthesis</keyword>
<evidence type="ECO:0000256" key="9">
    <source>
        <dbReference type="ARBA" id="ARBA00022516"/>
    </source>
</evidence>
<reference evidence="20 21" key="1">
    <citation type="submission" date="2022-03" db="EMBL/GenBank/DDBJ databases">
        <title>Parabacteroides sp. nov. isolated from swine feces.</title>
        <authorList>
            <person name="Bak J.E."/>
        </authorList>
    </citation>
    <scope>NUCLEOTIDE SEQUENCE [LARGE SCALE GENOMIC DNA]</scope>
    <source>
        <strain evidence="20 21">AGMB00274</strain>
    </source>
</reference>
<evidence type="ECO:0000256" key="10">
    <source>
        <dbReference type="ARBA" id="ARBA00022679"/>
    </source>
</evidence>
<feature type="transmembrane region" description="Helical" evidence="19">
    <location>
        <begin position="30"/>
        <end position="48"/>
    </location>
</feature>
<evidence type="ECO:0000256" key="12">
    <source>
        <dbReference type="ARBA" id="ARBA00022695"/>
    </source>
</evidence>
<dbReference type="RefSeq" id="WP_243325560.1">
    <property type="nucleotide sequence ID" value="NZ_JAKZMM010000029.1"/>
</dbReference>
<dbReference type="InterPro" id="IPR000374">
    <property type="entry name" value="PC_trans"/>
</dbReference>
<proteinExistence type="inferred from homology"/>
<accession>A0ABT0C3X7</accession>
<evidence type="ECO:0000256" key="1">
    <source>
        <dbReference type="ARBA" id="ARBA00001698"/>
    </source>
</evidence>
<keyword evidence="10 18" id="KW-0808">Transferase</keyword>
<keyword evidence="21" id="KW-1185">Reference proteome</keyword>